<feature type="domain" description="Amidohydrolase 3" evidence="1">
    <location>
        <begin position="60"/>
        <end position="504"/>
    </location>
</feature>
<comment type="caution">
    <text evidence="2">The sequence shown here is derived from an EMBL/GenBank/DDBJ whole genome shotgun (WGS) entry which is preliminary data.</text>
</comment>
<dbReference type="PANTHER" id="PTHR22642">
    <property type="entry name" value="IMIDAZOLONEPROPIONASE"/>
    <property type="match status" value="1"/>
</dbReference>
<dbReference type="HOGENOM" id="CLU_009942_7_1_11"/>
<sequence>MGHRRWDHLVMLLLHDARILDLIDGSTGEPTDVLLSDRVVAIGPEAWQRAADSSEAVRRVDLDGRILMPGLWDEHVHVGQWALASRKFLVSQTADYQQVLDEVAAHVERRTDSDEPILQGFGFRSSVWDSNPNAAQLDAVTGDRAAVLVSADLHSVWCNTAAMRELGVQGDGFFREKASFDIQTQLSHVDPHVLDGWVGSCGGAAARLGIVGIRDMEFDTDVETWLRREADGRCPLRVEVSVYPERLDEAIAQGLATGQSPITEKPGPSRVAMGPLKVIVDGSMSTRTAWCMDSYPSGGGPEGAGIDSVTPEDLVELMRRAKAANLQCAAHAIGDRAVREVLDAFETTGISGSVEHAQVLTDSDVPRFAKLGVRASVQPLHMVDDRDATDVMWADRADRCFRFADMVDAGAELAMGSDAPVSPVDPWGAVRVAVERTGDHRPGWHMEHALTVSQALLSSTRQIAKVVEGGPSDVIAVGPNPFDLSGETLAGLTSDLTIVGGEVTASAI</sequence>
<dbReference type="InterPro" id="IPR011059">
    <property type="entry name" value="Metal-dep_hydrolase_composite"/>
</dbReference>
<dbReference type="Gene3D" id="2.30.40.10">
    <property type="entry name" value="Urease, subunit C, domain 1"/>
    <property type="match status" value="1"/>
</dbReference>
<keyword evidence="3" id="KW-1185">Reference proteome</keyword>
<keyword evidence="2" id="KW-0378">Hydrolase</keyword>
<name>G4D006_9ACTN</name>
<proteinExistence type="predicted"/>
<dbReference type="InterPro" id="IPR013108">
    <property type="entry name" value="Amidohydro_3"/>
</dbReference>
<dbReference type="SUPFAM" id="SSF51338">
    <property type="entry name" value="Composite domain of metallo-dependent hydrolases"/>
    <property type="match status" value="1"/>
</dbReference>
<evidence type="ECO:0000259" key="1">
    <source>
        <dbReference type="Pfam" id="PF07969"/>
    </source>
</evidence>
<dbReference type="AlphaFoldDB" id="G4D006"/>
<evidence type="ECO:0000313" key="3">
    <source>
        <dbReference type="Proteomes" id="UP000005332"/>
    </source>
</evidence>
<organism evidence="2 3">
    <name type="scientific">Cutibacterium avidum ATCC 25577</name>
    <dbReference type="NCBI Taxonomy" id="997355"/>
    <lineage>
        <taxon>Bacteria</taxon>
        <taxon>Bacillati</taxon>
        <taxon>Actinomycetota</taxon>
        <taxon>Actinomycetes</taxon>
        <taxon>Propionibacteriales</taxon>
        <taxon>Propionibacteriaceae</taxon>
        <taxon>Cutibacterium</taxon>
    </lineage>
</organism>
<evidence type="ECO:0000313" key="2">
    <source>
        <dbReference type="EMBL" id="EGY77075.1"/>
    </source>
</evidence>
<dbReference type="InterPro" id="IPR032466">
    <property type="entry name" value="Metal_Hydrolase"/>
</dbReference>
<dbReference type="Pfam" id="PF07969">
    <property type="entry name" value="Amidohydro_3"/>
    <property type="match status" value="1"/>
</dbReference>
<reference evidence="2 3" key="1">
    <citation type="submission" date="2011-06" db="EMBL/GenBank/DDBJ databases">
        <authorList>
            <person name="Muzny D."/>
            <person name="Qin X."/>
            <person name="Deng J."/>
            <person name="Jiang H."/>
            <person name="Liu Y."/>
            <person name="Qu J."/>
            <person name="Song X.-Z."/>
            <person name="Zhang L."/>
            <person name="Thornton R."/>
            <person name="Coyle M."/>
            <person name="Francisco L."/>
            <person name="Jackson L."/>
            <person name="Javaid M."/>
            <person name="Korchina V."/>
            <person name="Kovar C."/>
            <person name="Mata R."/>
            <person name="Mathew T."/>
            <person name="Ngo R."/>
            <person name="Nguyen L."/>
            <person name="Nguyen N."/>
            <person name="Okwuonu G."/>
            <person name="Ongeri F."/>
            <person name="Pham C."/>
            <person name="Simmons D."/>
            <person name="Wilczek-Boney K."/>
            <person name="Hale W."/>
            <person name="Jakkamsetti A."/>
            <person name="Pham P."/>
            <person name="Ruth R."/>
            <person name="San Lucas F."/>
            <person name="Warren J."/>
            <person name="Zhang J."/>
            <person name="Zhao Z."/>
            <person name="Zhou C."/>
            <person name="Zhu D."/>
            <person name="Lee S."/>
            <person name="Bess C."/>
            <person name="Blankenburg K."/>
            <person name="Forbes L."/>
            <person name="Fu Q."/>
            <person name="Gubbala S."/>
            <person name="Hirani K."/>
            <person name="Jayaseelan J.C."/>
            <person name="Lara F."/>
            <person name="Munidasa M."/>
            <person name="Palculict T."/>
            <person name="Patil S."/>
            <person name="Pu L.-L."/>
            <person name="Saada N."/>
            <person name="Tang L."/>
            <person name="Weissenberger G."/>
            <person name="Zhu Y."/>
            <person name="Hemphill L."/>
            <person name="Shang Y."/>
            <person name="Youmans B."/>
            <person name="Ayvaz T."/>
            <person name="Ross M."/>
            <person name="Santibanez J."/>
            <person name="Aqrawi P."/>
            <person name="Gross S."/>
            <person name="Joshi V."/>
            <person name="Fowler G."/>
            <person name="Nazareth L."/>
            <person name="Reid J."/>
            <person name="Worley K."/>
            <person name="Petrosino J."/>
            <person name="Highlander S."/>
            <person name="Gibbs R."/>
        </authorList>
    </citation>
    <scope>NUCLEOTIDE SEQUENCE [LARGE SCALE GENOMIC DNA]</scope>
    <source>
        <strain evidence="2 3">ATCC 25577</strain>
    </source>
</reference>
<dbReference type="GO" id="GO:0016810">
    <property type="term" value="F:hydrolase activity, acting on carbon-nitrogen (but not peptide) bonds"/>
    <property type="evidence" value="ECO:0007669"/>
    <property type="project" value="InterPro"/>
</dbReference>
<dbReference type="Gene3D" id="3.10.310.70">
    <property type="match status" value="1"/>
</dbReference>
<dbReference type="EMBL" id="AGBA01000015">
    <property type="protein sequence ID" value="EGY77075.1"/>
    <property type="molecule type" value="Genomic_DNA"/>
</dbReference>
<dbReference type="PANTHER" id="PTHR22642:SF2">
    <property type="entry name" value="PROTEIN LONG AFTER FAR-RED 3"/>
    <property type="match status" value="1"/>
</dbReference>
<gene>
    <name evidence="2" type="ORF">HMPREF9153_2028</name>
</gene>
<dbReference type="PATRIC" id="fig|997355.3.peg.1999"/>
<accession>G4D006</accession>
<dbReference type="Gene3D" id="3.20.20.140">
    <property type="entry name" value="Metal-dependent hydrolases"/>
    <property type="match status" value="1"/>
</dbReference>
<dbReference type="SUPFAM" id="SSF51556">
    <property type="entry name" value="Metallo-dependent hydrolases"/>
    <property type="match status" value="1"/>
</dbReference>
<dbReference type="Proteomes" id="UP000005332">
    <property type="component" value="Unassembled WGS sequence"/>
</dbReference>
<protein>
    <submittedName>
        <fullName evidence="2">Amidohydrolase</fullName>
    </submittedName>
</protein>